<dbReference type="GO" id="GO:0005886">
    <property type="term" value="C:plasma membrane"/>
    <property type="evidence" value="ECO:0007669"/>
    <property type="project" value="UniProtKB-SubCell"/>
</dbReference>
<evidence type="ECO:0000259" key="8">
    <source>
        <dbReference type="Pfam" id="PF06808"/>
    </source>
</evidence>
<evidence type="ECO:0000256" key="1">
    <source>
        <dbReference type="ARBA" id="ARBA00004429"/>
    </source>
</evidence>
<dbReference type="EMBL" id="CU928164">
    <property type="protein sequence ID" value="CAR16813.1"/>
    <property type="molecule type" value="Genomic_DNA"/>
</dbReference>
<feature type="transmembrane region" description="Helical" evidence="7">
    <location>
        <begin position="227"/>
        <end position="249"/>
    </location>
</feature>
<feature type="transmembrane region" description="Helical" evidence="7">
    <location>
        <begin position="370"/>
        <end position="394"/>
    </location>
</feature>
<dbReference type="PATRIC" id="fig|585057.6.peg.720"/>
<gene>
    <name evidence="9" type="ordered locus">ECIAI39_0676</name>
</gene>
<dbReference type="InterPro" id="IPR004681">
    <property type="entry name" value="TRAP_DctM"/>
</dbReference>
<evidence type="ECO:0000313" key="9">
    <source>
        <dbReference type="EMBL" id="CAR16813.1"/>
    </source>
</evidence>
<feature type="transmembrane region" description="Helical" evidence="7">
    <location>
        <begin position="414"/>
        <end position="435"/>
    </location>
</feature>
<feature type="transmembrane region" description="Helical" evidence="7">
    <location>
        <begin position="180"/>
        <end position="206"/>
    </location>
</feature>
<dbReference type="NCBIfam" id="TIGR00786">
    <property type="entry name" value="dctM"/>
    <property type="match status" value="1"/>
</dbReference>
<organism evidence="9 10">
    <name type="scientific">Escherichia coli O7:K1 (strain IAI39 / ExPEC)</name>
    <dbReference type="NCBI Taxonomy" id="585057"/>
    <lineage>
        <taxon>Bacteria</taxon>
        <taxon>Pseudomonadati</taxon>
        <taxon>Pseudomonadota</taxon>
        <taxon>Gammaproteobacteria</taxon>
        <taxon>Enterobacterales</taxon>
        <taxon>Enterobacteriaceae</taxon>
        <taxon>Escherichia</taxon>
    </lineage>
</organism>
<feature type="transmembrane region" description="Helical" evidence="7">
    <location>
        <begin position="328"/>
        <end position="358"/>
    </location>
</feature>
<evidence type="ECO:0000313" key="10">
    <source>
        <dbReference type="Proteomes" id="UP000000749"/>
    </source>
</evidence>
<dbReference type="HOGENOM" id="CLU_019824_4_1_6"/>
<keyword evidence="6 7" id="KW-0472">Membrane</keyword>
<dbReference type="STRING" id="585057.ECIAI39_0676"/>
<feature type="transmembrane region" description="Helical" evidence="7">
    <location>
        <begin position="69"/>
        <end position="92"/>
    </location>
</feature>
<evidence type="ECO:0000256" key="7">
    <source>
        <dbReference type="RuleBase" id="RU369079"/>
    </source>
</evidence>
<comment type="function">
    <text evidence="7">Part of the tripartite ATP-independent periplasmic (TRAP) transport system.</text>
</comment>
<dbReference type="Pfam" id="PF06808">
    <property type="entry name" value="DctM"/>
    <property type="match status" value="1"/>
</dbReference>
<dbReference type="PIRSF" id="PIRSF006066">
    <property type="entry name" value="HI0050"/>
    <property type="match status" value="1"/>
</dbReference>
<feature type="transmembrane region" description="Helical" evidence="7">
    <location>
        <begin position="104"/>
        <end position="126"/>
    </location>
</feature>
<feature type="domain" description="TRAP C4-dicarboxylate transport system permease DctM subunit" evidence="8">
    <location>
        <begin position="22"/>
        <end position="431"/>
    </location>
</feature>
<dbReference type="GO" id="GO:0022857">
    <property type="term" value="F:transmembrane transporter activity"/>
    <property type="evidence" value="ECO:0007669"/>
    <property type="project" value="UniProtKB-UniRule"/>
</dbReference>
<keyword evidence="2" id="KW-1003">Cell membrane</keyword>
<dbReference type="PANTHER" id="PTHR33362">
    <property type="entry name" value="SIALIC ACID TRAP TRANSPORTER PERMEASE PROTEIN SIAT-RELATED"/>
    <property type="match status" value="1"/>
</dbReference>
<dbReference type="Proteomes" id="UP000000749">
    <property type="component" value="Chromosome"/>
</dbReference>
<evidence type="ECO:0000256" key="6">
    <source>
        <dbReference type="ARBA" id="ARBA00023136"/>
    </source>
</evidence>
<feature type="transmembrane region" description="Helical" evidence="7">
    <location>
        <begin position="20"/>
        <end position="48"/>
    </location>
</feature>
<evidence type="ECO:0000256" key="3">
    <source>
        <dbReference type="ARBA" id="ARBA00022519"/>
    </source>
</evidence>
<comment type="subcellular location">
    <subcellularLocation>
        <location evidence="1 7">Cell inner membrane</location>
        <topology evidence="1 7">Multi-pass membrane protein</topology>
    </subcellularLocation>
</comment>
<evidence type="ECO:0000256" key="4">
    <source>
        <dbReference type="ARBA" id="ARBA00022692"/>
    </source>
</evidence>
<evidence type="ECO:0000256" key="5">
    <source>
        <dbReference type="ARBA" id="ARBA00022989"/>
    </source>
</evidence>
<keyword evidence="5 7" id="KW-1133">Transmembrane helix</keyword>
<dbReference type="PANTHER" id="PTHR33362:SF4">
    <property type="entry name" value="2,3-DIKETO-L-GULONATE TRAP TRANSPORTER LARGE PERMEASE PROTEIN YIAN"/>
    <property type="match status" value="1"/>
</dbReference>
<dbReference type="KEGG" id="ect:ECIAI39_0676"/>
<comment type="similarity">
    <text evidence="7">Belongs to the TRAP transporter large permease family.</text>
</comment>
<protein>
    <recommendedName>
        <fullName evidence="7">TRAP transporter large permease protein</fullName>
    </recommendedName>
</protein>
<evidence type="ECO:0000256" key="2">
    <source>
        <dbReference type="ARBA" id="ARBA00022475"/>
    </source>
</evidence>
<proteinExistence type="inferred from homology"/>
<accession>A0A0H3ME49</accession>
<dbReference type="RefSeq" id="WP_000126142.1">
    <property type="nucleotide sequence ID" value="NC_011750.1"/>
</dbReference>
<dbReference type="AlphaFoldDB" id="A0A0H3ME49"/>
<feature type="transmembrane region" description="Helical" evidence="7">
    <location>
        <begin position="147"/>
        <end position="174"/>
    </location>
</feature>
<keyword evidence="3 7" id="KW-0997">Cell inner membrane</keyword>
<comment type="subunit">
    <text evidence="7">The complex comprises the extracytoplasmic solute receptor protein and the two transmembrane proteins.</text>
</comment>
<name>A0A0H3ME49_ECO7I</name>
<keyword evidence="7" id="KW-0813">Transport</keyword>
<reference evidence="10" key="1">
    <citation type="journal article" date="2009" name="PLoS Genet.">
        <title>Organised genome dynamics in the Escherichia coli species results in highly diverse adaptive paths.</title>
        <authorList>
            <person name="Touchon M."/>
            <person name="Hoede C."/>
            <person name="Tenaillon O."/>
            <person name="Barbe V."/>
            <person name="Baeriswyl S."/>
            <person name="Bidet P."/>
            <person name="Bingen E."/>
            <person name="Bonacorsi S."/>
            <person name="Bouchier C."/>
            <person name="Bouvet O."/>
            <person name="Calteau A."/>
            <person name="Chiapello H."/>
            <person name="Clermont O."/>
            <person name="Cruveiller S."/>
            <person name="Danchin A."/>
            <person name="Diard M."/>
            <person name="Dossat C."/>
            <person name="Karoui M.E."/>
            <person name="Frapy E."/>
            <person name="Garry L."/>
            <person name="Ghigo J.M."/>
            <person name="Gilles A.M."/>
            <person name="Johnson J."/>
            <person name="Le Bouguenec C."/>
            <person name="Lescat M."/>
            <person name="Mangenot S."/>
            <person name="Martinez-Jehanne V."/>
            <person name="Matic I."/>
            <person name="Nassif X."/>
            <person name="Oztas S."/>
            <person name="Petit M.A."/>
            <person name="Pichon C."/>
            <person name="Rouy Z."/>
            <person name="Ruf C.S."/>
            <person name="Schneider D."/>
            <person name="Tourret J."/>
            <person name="Vacherie B."/>
            <person name="Vallenet D."/>
            <person name="Medigue C."/>
            <person name="Rocha E.P.C."/>
            <person name="Denamur E."/>
        </authorList>
    </citation>
    <scope>NUCLEOTIDE SEQUENCE [LARGE SCALE GENOMIC DNA]</scope>
    <source>
        <strain evidence="10">IAI39 / ExPEC</strain>
    </source>
</reference>
<feature type="transmembrane region" description="Helical" evidence="7">
    <location>
        <begin position="291"/>
        <end position="308"/>
    </location>
</feature>
<feature type="transmembrane region" description="Helical" evidence="7">
    <location>
        <begin position="255"/>
        <end position="271"/>
    </location>
</feature>
<sequence length="436" mass="46776">MTALSELLAGSWLDNWLMIIPLMFICLFINMPVWLAMFCGILTYFLCYSNVPLMVAIQRLIATTQTPSLLAIPFFILLGTLMSYTGIAARILQIANVLIGRMRGGLGGANILVSTMMGGVSASNLADAAMLSRMMVPEMEQKGYSRGFAAAITASGSLITPIIPPGIALILYGLVADVSIGSMFMTGILPGLLCSAMLIVTVWLVAIRRGLKPSSEHWPKPKEVSVALVQAWPALFLIVAVIGGIRANIFTPTEAGAVAVLLVMFIGFVIYRELKISHVFTALSETARSTASVMLIIMASAALGWIFSLERAGITVAEFVTSLTDNKYVFLLIINLLLLVLGMFLEGSAILLILVPLLKPVVAHFGIDPVHFGIIMILNLSLGTLSPPVGTVMLLVCNTVQISVGQFMREAVPLLVSLILLLLVITYIPAISLLLV</sequence>
<dbReference type="InterPro" id="IPR010656">
    <property type="entry name" value="DctM"/>
</dbReference>
<keyword evidence="4 7" id="KW-0812">Transmembrane</keyword>